<keyword evidence="2" id="KW-1133">Transmembrane helix</keyword>
<keyword evidence="2" id="KW-0472">Membrane</keyword>
<dbReference type="NCBIfam" id="NF042915">
    <property type="entry name" value="MAB_1171c_fam"/>
    <property type="match status" value="1"/>
</dbReference>
<evidence type="ECO:0000256" key="2">
    <source>
        <dbReference type="SAM" id="Phobius"/>
    </source>
</evidence>
<dbReference type="OrthoDB" id="4772902at2"/>
<evidence type="ECO:0000313" key="5">
    <source>
        <dbReference type="Proteomes" id="UP000192674"/>
    </source>
</evidence>
<dbReference type="EMBL" id="FWXV01000012">
    <property type="protein sequence ID" value="SMD25664.1"/>
    <property type="molecule type" value="Genomic_DNA"/>
</dbReference>
<protein>
    <recommendedName>
        <fullName evidence="3">DUF6545 domain-containing protein</fullName>
    </recommendedName>
</protein>
<proteinExistence type="predicted"/>
<dbReference type="Proteomes" id="UP000192674">
    <property type="component" value="Unassembled WGS sequence"/>
</dbReference>
<dbReference type="AlphaFoldDB" id="A0A1Y5Y6X2"/>
<keyword evidence="2" id="KW-0812">Transmembrane</keyword>
<feature type="transmembrane region" description="Helical" evidence="2">
    <location>
        <begin position="6"/>
        <end position="24"/>
    </location>
</feature>
<feature type="transmembrane region" description="Helical" evidence="2">
    <location>
        <begin position="223"/>
        <end position="250"/>
    </location>
</feature>
<dbReference type="InterPro" id="IPR046675">
    <property type="entry name" value="DUF6545"/>
</dbReference>
<organism evidence="4 5">
    <name type="scientific">Kibdelosporangium aridum</name>
    <dbReference type="NCBI Taxonomy" id="2030"/>
    <lineage>
        <taxon>Bacteria</taxon>
        <taxon>Bacillati</taxon>
        <taxon>Actinomycetota</taxon>
        <taxon>Actinomycetes</taxon>
        <taxon>Pseudonocardiales</taxon>
        <taxon>Pseudonocardiaceae</taxon>
        <taxon>Kibdelosporangium</taxon>
    </lineage>
</organism>
<feature type="transmembrane region" description="Helical" evidence="2">
    <location>
        <begin position="36"/>
        <end position="57"/>
    </location>
</feature>
<feature type="region of interest" description="Disordered" evidence="1">
    <location>
        <begin position="343"/>
        <end position="365"/>
    </location>
</feature>
<feature type="domain" description="DUF6545" evidence="3">
    <location>
        <begin position="260"/>
        <end position="382"/>
    </location>
</feature>
<dbReference type="RefSeq" id="WP_084433544.1">
    <property type="nucleotide sequence ID" value="NZ_FWXV01000012.1"/>
</dbReference>
<gene>
    <name evidence="4" type="ORF">SAMN05661093_09248</name>
</gene>
<evidence type="ECO:0000313" key="4">
    <source>
        <dbReference type="EMBL" id="SMD25664.1"/>
    </source>
</evidence>
<sequence>MDVELVIRWTKGVVICAVAIWEIVQLSRRPNDPALRVLTLGLVFLAIAATFGIKTPILEPIKDFFGPEVWGYILNGCWMAMAYCWATFFLLANTDKPEAQRRRKALIELGFLVAALVIMVVVKEISVDGIRRPAASPERYHDWERTAWYLSVSGYALTVWFVGVRRALVLRRKLSQAWARAAFWIVIVGSAAMAIGVDGVVLVRQFGRQFDTKFDPDWLTSLYSIGQLGGQFVLALGLALVPLATIVVSLRARYEKSLRARYSKRMLPLWRTLTAEFPYVALDGVDSVDSGVIDYDRVTTEITDGLSELARDCPAPTGDIRDPQVAADAIAAGLLRRADQRKAQWAGDDEVPAEPPYPRLEPDFPDWRSRAQWMTSVTELLRSRGVIEEDEHEPASAG</sequence>
<name>A0A1Y5Y6X2_KIBAR</name>
<keyword evidence="5" id="KW-1185">Reference proteome</keyword>
<reference evidence="4 5" key="1">
    <citation type="submission" date="2017-04" db="EMBL/GenBank/DDBJ databases">
        <authorList>
            <person name="Afonso C.L."/>
            <person name="Miller P.J."/>
            <person name="Scott M.A."/>
            <person name="Spackman E."/>
            <person name="Goraichik I."/>
            <person name="Dimitrov K.M."/>
            <person name="Suarez D.L."/>
            <person name="Swayne D.E."/>
        </authorList>
    </citation>
    <scope>NUCLEOTIDE SEQUENCE [LARGE SCALE GENOMIC DNA]</scope>
    <source>
        <strain evidence="4 5">DSM 43828</strain>
    </source>
</reference>
<feature type="transmembrane region" description="Helical" evidence="2">
    <location>
        <begin position="147"/>
        <end position="169"/>
    </location>
</feature>
<feature type="transmembrane region" description="Helical" evidence="2">
    <location>
        <begin position="105"/>
        <end position="127"/>
    </location>
</feature>
<feature type="transmembrane region" description="Helical" evidence="2">
    <location>
        <begin position="69"/>
        <end position="93"/>
    </location>
</feature>
<dbReference type="Pfam" id="PF20182">
    <property type="entry name" value="DUF6545"/>
    <property type="match status" value="1"/>
</dbReference>
<evidence type="ECO:0000256" key="1">
    <source>
        <dbReference type="SAM" id="MobiDB-lite"/>
    </source>
</evidence>
<feature type="transmembrane region" description="Helical" evidence="2">
    <location>
        <begin position="181"/>
        <end position="203"/>
    </location>
</feature>
<dbReference type="InterPro" id="IPR050039">
    <property type="entry name" value="MAB_1171c-like"/>
</dbReference>
<accession>A0A1Y5Y6X2</accession>
<evidence type="ECO:0000259" key="3">
    <source>
        <dbReference type="Pfam" id="PF20182"/>
    </source>
</evidence>